<dbReference type="PANTHER" id="PTHR14089">
    <property type="entry name" value="PRE-MRNA-SPLICING FACTOR RBM22"/>
    <property type="match status" value="1"/>
</dbReference>
<dbReference type="Pfam" id="PF00076">
    <property type="entry name" value="RRM_1"/>
    <property type="match status" value="1"/>
</dbReference>
<dbReference type="PANTHER" id="PTHR14089:SF8">
    <property type="entry name" value="RNA-BINDING PROTEIN MRN1"/>
    <property type="match status" value="1"/>
</dbReference>
<feature type="compositionally biased region" description="Gly residues" evidence="3">
    <location>
        <begin position="144"/>
        <end position="156"/>
    </location>
</feature>
<dbReference type="GO" id="GO:0003729">
    <property type="term" value="F:mRNA binding"/>
    <property type="evidence" value="ECO:0007669"/>
    <property type="project" value="TreeGrafter"/>
</dbReference>
<keyword evidence="1 2" id="KW-0694">RNA-binding</keyword>
<dbReference type="InterPro" id="IPR000504">
    <property type="entry name" value="RRM_dom"/>
</dbReference>
<dbReference type="SMART" id="SM00360">
    <property type="entry name" value="RRM"/>
    <property type="match status" value="1"/>
</dbReference>
<dbReference type="SUPFAM" id="SSF54928">
    <property type="entry name" value="RNA-binding domain, RBD"/>
    <property type="match status" value="2"/>
</dbReference>
<evidence type="ECO:0000256" key="3">
    <source>
        <dbReference type="SAM" id="MobiDB-lite"/>
    </source>
</evidence>
<feature type="region of interest" description="Disordered" evidence="3">
    <location>
        <begin position="131"/>
        <end position="183"/>
    </location>
</feature>
<evidence type="ECO:0000256" key="2">
    <source>
        <dbReference type="PROSITE-ProRule" id="PRU00176"/>
    </source>
</evidence>
<dbReference type="Proteomes" id="UP000230002">
    <property type="component" value="Unassembled WGS sequence"/>
</dbReference>
<dbReference type="InterPro" id="IPR035979">
    <property type="entry name" value="RBD_domain_sf"/>
</dbReference>
<dbReference type="OrthoDB" id="6407164at2759"/>
<proteinExistence type="predicted"/>
<dbReference type="InterPro" id="IPR039171">
    <property type="entry name" value="Cwc2/Slt11"/>
</dbReference>
<evidence type="ECO:0000256" key="1">
    <source>
        <dbReference type="ARBA" id="ARBA00022884"/>
    </source>
</evidence>
<gene>
    <name evidence="5" type="ORF">GSI_04270</name>
</gene>
<accession>A0A2G8SIV3</accession>
<sequence>MQDKHIAFVTFVDPAAALTFFQVASYQGLTLNNRRLKIGWGKNAGPLPPALALAVHSGATRNVYVGNIEDFDTFTEEKLKRDFGEYGEIELVNFLKEKNCAFVNFTNIANAIKAIDGVKNKTDYANLRIAHGKDRCANPPRSGPQGGSSGRRGGGSSSQPPSAIEPPEDVANALAESTTPSIKEEAAELIADIPSGEVEASA</sequence>
<dbReference type="STRING" id="1077348.A0A2G8SIV3"/>
<keyword evidence="6" id="KW-1185">Reference proteome</keyword>
<dbReference type="FunFam" id="3.30.70.330:FF:000064">
    <property type="entry name" value="Differentiation 1 negative regulator"/>
    <property type="match status" value="1"/>
</dbReference>
<evidence type="ECO:0000313" key="6">
    <source>
        <dbReference type="Proteomes" id="UP000230002"/>
    </source>
</evidence>
<dbReference type="PROSITE" id="PS50102">
    <property type="entry name" value="RRM"/>
    <property type="match status" value="1"/>
</dbReference>
<organism evidence="5 6">
    <name type="scientific">Ganoderma sinense ZZ0214-1</name>
    <dbReference type="NCBI Taxonomy" id="1077348"/>
    <lineage>
        <taxon>Eukaryota</taxon>
        <taxon>Fungi</taxon>
        <taxon>Dikarya</taxon>
        <taxon>Basidiomycota</taxon>
        <taxon>Agaricomycotina</taxon>
        <taxon>Agaricomycetes</taxon>
        <taxon>Polyporales</taxon>
        <taxon>Polyporaceae</taxon>
        <taxon>Ganoderma</taxon>
    </lineage>
</organism>
<dbReference type="EMBL" id="AYKW01000007">
    <property type="protein sequence ID" value="PIL33647.1"/>
    <property type="molecule type" value="Genomic_DNA"/>
</dbReference>
<comment type="caution">
    <text evidence="5">The sequence shown here is derived from an EMBL/GenBank/DDBJ whole genome shotgun (WGS) entry which is preliminary data.</text>
</comment>
<name>A0A2G8SIV3_9APHY</name>
<reference evidence="5 6" key="1">
    <citation type="journal article" date="2015" name="Sci. Rep.">
        <title>Chromosome-level genome map provides insights into diverse defense mechanisms in the medicinal fungus Ganoderma sinense.</title>
        <authorList>
            <person name="Zhu Y."/>
            <person name="Xu J."/>
            <person name="Sun C."/>
            <person name="Zhou S."/>
            <person name="Xu H."/>
            <person name="Nelson D.R."/>
            <person name="Qian J."/>
            <person name="Song J."/>
            <person name="Luo H."/>
            <person name="Xiang L."/>
            <person name="Li Y."/>
            <person name="Xu Z."/>
            <person name="Ji A."/>
            <person name="Wang L."/>
            <person name="Lu S."/>
            <person name="Hayward A."/>
            <person name="Sun W."/>
            <person name="Li X."/>
            <person name="Schwartz D.C."/>
            <person name="Wang Y."/>
            <person name="Chen S."/>
        </authorList>
    </citation>
    <scope>NUCLEOTIDE SEQUENCE [LARGE SCALE GENOMIC DNA]</scope>
    <source>
        <strain evidence="5 6">ZZ0214-1</strain>
    </source>
</reference>
<dbReference type="InterPro" id="IPR012677">
    <property type="entry name" value="Nucleotide-bd_a/b_plait_sf"/>
</dbReference>
<dbReference type="AlphaFoldDB" id="A0A2G8SIV3"/>
<evidence type="ECO:0000313" key="5">
    <source>
        <dbReference type="EMBL" id="PIL33647.1"/>
    </source>
</evidence>
<dbReference type="Gene3D" id="3.30.70.330">
    <property type="match status" value="1"/>
</dbReference>
<feature type="domain" description="RRM" evidence="4">
    <location>
        <begin position="61"/>
        <end position="134"/>
    </location>
</feature>
<protein>
    <recommendedName>
        <fullName evidence="4">RRM domain-containing protein</fullName>
    </recommendedName>
</protein>
<dbReference type="GO" id="GO:0010494">
    <property type="term" value="C:cytoplasmic stress granule"/>
    <property type="evidence" value="ECO:0007669"/>
    <property type="project" value="TreeGrafter"/>
</dbReference>
<evidence type="ECO:0000259" key="4">
    <source>
        <dbReference type="PROSITE" id="PS50102"/>
    </source>
</evidence>